<feature type="chain" id="PRO_5045670805" description="Ricin B lectin domain-containing protein" evidence="1">
    <location>
        <begin position="31"/>
        <end position="832"/>
    </location>
</feature>
<dbReference type="InterPro" id="IPR035992">
    <property type="entry name" value="Ricin_B-like_lectins"/>
</dbReference>
<evidence type="ECO:0000259" key="2">
    <source>
        <dbReference type="SMART" id="SM00458"/>
    </source>
</evidence>
<feature type="domain" description="Ricin B lectin" evidence="2">
    <location>
        <begin position="696"/>
        <end position="832"/>
    </location>
</feature>
<comment type="caution">
    <text evidence="3">The sequence shown here is derived from an EMBL/GenBank/DDBJ whole genome shotgun (WGS) entry which is preliminary data.</text>
</comment>
<dbReference type="InterPro" id="IPR015919">
    <property type="entry name" value="Cadherin-like_sf"/>
</dbReference>
<sequence>MPTPLRSILTAGLAAAALALAGAGAPTAAADPAPVPAPAPAGTTYTVSVGAPATYGHPTDTPAAPYIDKDGTFWFQQSAALYGANDPRYWDFFTGTDFDTATRSSAVSNAVNPANSDDRNNDTTWRCNNSPTGRTATAAAGSGSYAHKNYCDLAGVWVDPDTGDWYGLVHNEFTPQPFGDGLHFDAIDYAVSTDRGSTWTIRDHVITSPYSTARGDTTAFPHQTYSYGDGDQRLFVDTASGYFYVFYGSRVVDKSGGWKAFYEHAARAPLSGKMAPGSWQKWYDGAWSQPGVGGRESNMVPVGPSSTTGYTPVTGEYDPANTGTAAQQIAAGTMPATSPLFVMDVTWNAHLGLYIGEPQAVDQSGNAPQQFYATADLATQKWFLLGDTGSYRTASWYRWFLDGANRTSSTITGRTFRSYCAFGCSGGASGQYVDVTVGASAAPAPPVDPSRTYRIAGANGRVLAQVSGGSATTSLASATGSALESWTFAANGDGSYRIANGSTGRLLGVNSGAVAGRAWGALPTVTAAPANGPTVGQQWWVIPGATASGTATGTVKLVNRYSGLVLGLTPAAGRLAETAPVRSWTDTGGSGVGGGRSADEQALTLTAVGAAAETVTVTGPGDQSTKVNTAVSLQLTGSDSANKALAFSATGLPAGLSIGAGGLITGTPTATGSSTVTVTASSGTATGSTTFTWAVNPALAGSHTLTASGKALDDPNHSTAAGTQLVTWAPNGGPNQTWVFTAQADGSYQITNGESNLCMDVSGGSTTAGAQVIQWTCTGGSNQRWVVTAVSGGYRISSQKSGLLLTTASTADGAAVTQQADTGSALQRWTVG</sequence>
<dbReference type="PROSITE" id="PS51318">
    <property type="entry name" value="TAT"/>
    <property type="match status" value="1"/>
</dbReference>
<name>A0ABP4EH10_9ACTN</name>
<dbReference type="CDD" id="cd00161">
    <property type="entry name" value="beta-trefoil_Ricin-like"/>
    <property type="match status" value="2"/>
</dbReference>
<dbReference type="InterPro" id="IPR006311">
    <property type="entry name" value="TAT_signal"/>
</dbReference>
<protein>
    <recommendedName>
        <fullName evidence="2">Ricin B lectin domain-containing protein</fullName>
    </recommendedName>
</protein>
<dbReference type="RefSeq" id="WP_344626292.1">
    <property type="nucleotide sequence ID" value="NZ_BAAALD010000063.1"/>
</dbReference>
<dbReference type="Pfam" id="PF14200">
    <property type="entry name" value="RicinB_lectin_2"/>
    <property type="match status" value="2"/>
</dbReference>
<keyword evidence="4" id="KW-1185">Reference proteome</keyword>
<dbReference type="Gene3D" id="2.60.40.10">
    <property type="entry name" value="Immunoglobulins"/>
    <property type="match status" value="1"/>
</dbReference>
<dbReference type="SMART" id="SM00458">
    <property type="entry name" value="RICIN"/>
    <property type="match status" value="2"/>
</dbReference>
<dbReference type="PROSITE" id="PS50231">
    <property type="entry name" value="RICIN_B_LECTIN"/>
    <property type="match status" value="2"/>
</dbReference>
<dbReference type="Gene3D" id="2.80.10.50">
    <property type="match status" value="2"/>
</dbReference>
<feature type="domain" description="Ricin B lectin" evidence="2">
    <location>
        <begin position="450"/>
        <end position="597"/>
    </location>
</feature>
<evidence type="ECO:0000313" key="3">
    <source>
        <dbReference type="EMBL" id="GAA1105108.1"/>
    </source>
</evidence>
<dbReference type="SUPFAM" id="SSF49313">
    <property type="entry name" value="Cadherin-like"/>
    <property type="match status" value="1"/>
</dbReference>
<reference evidence="4" key="1">
    <citation type="journal article" date="2019" name="Int. J. Syst. Evol. Microbiol.">
        <title>The Global Catalogue of Microorganisms (GCM) 10K type strain sequencing project: providing services to taxonomists for standard genome sequencing and annotation.</title>
        <authorList>
            <consortium name="The Broad Institute Genomics Platform"/>
            <consortium name="The Broad Institute Genome Sequencing Center for Infectious Disease"/>
            <person name="Wu L."/>
            <person name="Ma J."/>
        </authorList>
    </citation>
    <scope>NUCLEOTIDE SEQUENCE [LARGE SCALE GENOMIC DNA]</scope>
    <source>
        <strain evidence="4">JCM 13002</strain>
    </source>
</reference>
<dbReference type="Proteomes" id="UP001499987">
    <property type="component" value="Unassembled WGS sequence"/>
</dbReference>
<gene>
    <name evidence="3" type="ORF">GCM10009663_54100</name>
</gene>
<accession>A0ABP4EH10</accession>
<keyword evidence="1" id="KW-0732">Signal</keyword>
<feature type="signal peptide" evidence="1">
    <location>
        <begin position="1"/>
        <end position="30"/>
    </location>
</feature>
<proteinExistence type="predicted"/>
<dbReference type="InterPro" id="IPR000772">
    <property type="entry name" value="Ricin_B_lectin"/>
</dbReference>
<evidence type="ECO:0000256" key="1">
    <source>
        <dbReference type="SAM" id="SignalP"/>
    </source>
</evidence>
<organism evidence="3 4">
    <name type="scientific">Kitasatospora arboriphila</name>
    <dbReference type="NCBI Taxonomy" id="258052"/>
    <lineage>
        <taxon>Bacteria</taxon>
        <taxon>Bacillati</taxon>
        <taxon>Actinomycetota</taxon>
        <taxon>Actinomycetes</taxon>
        <taxon>Kitasatosporales</taxon>
        <taxon>Streptomycetaceae</taxon>
        <taxon>Kitasatospora</taxon>
    </lineage>
</organism>
<evidence type="ECO:0000313" key="4">
    <source>
        <dbReference type="Proteomes" id="UP001499987"/>
    </source>
</evidence>
<dbReference type="EMBL" id="BAAALD010000063">
    <property type="protein sequence ID" value="GAA1105108.1"/>
    <property type="molecule type" value="Genomic_DNA"/>
</dbReference>
<dbReference type="InterPro" id="IPR013783">
    <property type="entry name" value="Ig-like_fold"/>
</dbReference>
<dbReference type="SUPFAM" id="SSF50370">
    <property type="entry name" value="Ricin B-like lectins"/>
    <property type="match status" value="2"/>
</dbReference>